<gene>
    <name evidence="1" type="ORF">CEXT_235741</name>
</gene>
<dbReference type="AlphaFoldDB" id="A0AAV4N5M3"/>
<dbReference type="Proteomes" id="UP001054945">
    <property type="component" value="Unassembled WGS sequence"/>
</dbReference>
<organism evidence="1 2">
    <name type="scientific">Caerostris extrusa</name>
    <name type="common">Bark spider</name>
    <name type="synonym">Caerostris bankana</name>
    <dbReference type="NCBI Taxonomy" id="172846"/>
    <lineage>
        <taxon>Eukaryota</taxon>
        <taxon>Metazoa</taxon>
        <taxon>Ecdysozoa</taxon>
        <taxon>Arthropoda</taxon>
        <taxon>Chelicerata</taxon>
        <taxon>Arachnida</taxon>
        <taxon>Araneae</taxon>
        <taxon>Araneomorphae</taxon>
        <taxon>Entelegynae</taxon>
        <taxon>Araneoidea</taxon>
        <taxon>Araneidae</taxon>
        <taxon>Caerostris</taxon>
    </lineage>
</organism>
<protein>
    <submittedName>
        <fullName evidence="1">Uncharacterized protein</fullName>
    </submittedName>
</protein>
<comment type="caution">
    <text evidence="1">The sequence shown here is derived from an EMBL/GenBank/DDBJ whole genome shotgun (WGS) entry which is preliminary data.</text>
</comment>
<reference evidence="1 2" key="1">
    <citation type="submission" date="2021-06" db="EMBL/GenBank/DDBJ databases">
        <title>Caerostris extrusa draft genome.</title>
        <authorList>
            <person name="Kono N."/>
            <person name="Arakawa K."/>
        </authorList>
    </citation>
    <scope>NUCLEOTIDE SEQUENCE [LARGE SCALE GENOMIC DNA]</scope>
</reference>
<accession>A0AAV4N5M3</accession>
<proteinExistence type="predicted"/>
<sequence>MKIKSITPGNSIKNCLDEGFNVPSDEVKLSDVVEEENRIKICLFQAGEFAAQDKFSIDKNAAKDKDCGQSVKQNIDSTNILKPVEKRKIFAEDELVENKIKKKLQNLLKIFLFLKICHSLAVSQIIEKPLLVNKTLPSNDNETNFKSEFKSCGVADLKESSANKPMANLMPLKSLATNDNETIAKRCIQTFNFVPDLKFSIVHNSSISNKDAILENKKNQAPVFTDELKSAEDNKLPSLNSKENIFKPCLNIFGLKALDADSITSQKNTEVIPENKSLKCKSMAELKALNTMIVPSFIDHKDAMNKNNFQTYNSVTDVKSVTELSETFEQKQSSETSTNNIQSIDYTEVLKDESQNNHVLDVKAIKAVKLPLINCQNYKQLKQPNSFSDLKVLNCDKLPLTNDSNESTLDKKNQSVVLSEIIIEKRFKRFKLHFKGKICQSL</sequence>
<dbReference type="EMBL" id="BPLR01002965">
    <property type="protein sequence ID" value="GIX79703.1"/>
    <property type="molecule type" value="Genomic_DNA"/>
</dbReference>
<evidence type="ECO:0000313" key="1">
    <source>
        <dbReference type="EMBL" id="GIX79703.1"/>
    </source>
</evidence>
<evidence type="ECO:0000313" key="2">
    <source>
        <dbReference type="Proteomes" id="UP001054945"/>
    </source>
</evidence>
<keyword evidence="2" id="KW-1185">Reference proteome</keyword>
<name>A0AAV4N5M3_CAEEX</name>